<feature type="compositionally biased region" description="Polar residues" evidence="1">
    <location>
        <begin position="193"/>
        <end position="207"/>
    </location>
</feature>
<dbReference type="Proteomes" id="UP000295030">
    <property type="component" value="Unassembled WGS sequence"/>
</dbReference>
<keyword evidence="3" id="KW-1185">Reference proteome</keyword>
<dbReference type="OrthoDB" id="7926522at2"/>
<dbReference type="AlphaFoldDB" id="A0A4R1I5Y7"/>
<reference evidence="2 3" key="1">
    <citation type="submission" date="2019-03" db="EMBL/GenBank/DDBJ databases">
        <title>Genomic Encyclopedia of Type Strains, Phase IV (KMG-IV): sequencing the most valuable type-strain genomes for metagenomic binning, comparative biology and taxonomic classification.</title>
        <authorList>
            <person name="Goeker M."/>
        </authorList>
    </citation>
    <scope>NUCLEOTIDE SEQUENCE [LARGE SCALE GENOMIC DNA]</scope>
    <source>
        <strain evidence="2 3">DSM 101</strain>
    </source>
</reference>
<proteinExistence type="predicted"/>
<evidence type="ECO:0000313" key="2">
    <source>
        <dbReference type="EMBL" id="TCK30767.1"/>
    </source>
</evidence>
<gene>
    <name evidence="2" type="ORF">EV667_0867</name>
</gene>
<name>A0A4R1I5Y7_ANCAQ</name>
<comment type="caution">
    <text evidence="2">The sequence shown here is derived from an EMBL/GenBank/DDBJ whole genome shotgun (WGS) entry which is preliminary data.</text>
</comment>
<evidence type="ECO:0000256" key="1">
    <source>
        <dbReference type="SAM" id="MobiDB-lite"/>
    </source>
</evidence>
<accession>A0A4R1I5Y7</accession>
<organism evidence="2 3">
    <name type="scientific">Ancylobacter aquaticus</name>
    <dbReference type="NCBI Taxonomy" id="100"/>
    <lineage>
        <taxon>Bacteria</taxon>
        <taxon>Pseudomonadati</taxon>
        <taxon>Pseudomonadota</taxon>
        <taxon>Alphaproteobacteria</taxon>
        <taxon>Hyphomicrobiales</taxon>
        <taxon>Xanthobacteraceae</taxon>
        <taxon>Ancylobacter</taxon>
    </lineage>
</organism>
<dbReference type="EMBL" id="SMFY01000001">
    <property type="protein sequence ID" value="TCK30767.1"/>
    <property type="molecule type" value="Genomic_DNA"/>
</dbReference>
<feature type="region of interest" description="Disordered" evidence="1">
    <location>
        <begin position="188"/>
        <end position="207"/>
    </location>
</feature>
<protein>
    <submittedName>
        <fullName evidence="2">Uncharacterized protein</fullName>
    </submittedName>
</protein>
<dbReference type="RefSeq" id="WP_131834051.1">
    <property type="nucleotide sequence ID" value="NZ_SMFY01000001.1"/>
</dbReference>
<evidence type="ECO:0000313" key="3">
    <source>
        <dbReference type="Proteomes" id="UP000295030"/>
    </source>
</evidence>
<sequence>MATLDHWIKAEALNVFQIALLLEGIDPAPLERLGYQGLPQELQDRTTVHVVGIKNAVRTEDLWPRIAAFDELGDRDWVLTLFDITSIKSWFWIRGMKQTVFGPYSPTKKSPSQQFSKFYAPKLAAGNAAWEAVVSDSALRRGKSPKQALETWLTEHAAEYGLVNKDGSPNKTGIEEIAKVANWNQKGGAPATPTVSAQPSPAFGQTTGKVVENAPLTAITWGEEDEIPF</sequence>